<accession>A0A813ZKR2</accession>
<dbReference type="InterPro" id="IPR019775">
    <property type="entry name" value="WD40_repeat_CS"/>
</dbReference>
<organism evidence="5 6">
    <name type="scientific">Brachionus calyciflorus</name>
    <dbReference type="NCBI Taxonomy" id="104777"/>
    <lineage>
        <taxon>Eukaryota</taxon>
        <taxon>Metazoa</taxon>
        <taxon>Spiralia</taxon>
        <taxon>Gnathifera</taxon>
        <taxon>Rotifera</taxon>
        <taxon>Eurotatoria</taxon>
        <taxon>Monogononta</taxon>
        <taxon>Pseudotrocha</taxon>
        <taxon>Ploima</taxon>
        <taxon>Brachionidae</taxon>
        <taxon>Brachionus</taxon>
    </lineage>
</organism>
<dbReference type="Proteomes" id="UP000663879">
    <property type="component" value="Unassembled WGS sequence"/>
</dbReference>
<dbReference type="PANTHER" id="PTHR44324:SF2">
    <property type="entry name" value="WD REPEAT-CONTAINING PROTEIN 64"/>
    <property type="match status" value="1"/>
</dbReference>
<evidence type="ECO:0000256" key="1">
    <source>
        <dbReference type="ARBA" id="ARBA00022574"/>
    </source>
</evidence>
<feature type="compositionally biased region" description="Low complexity" evidence="4">
    <location>
        <begin position="769"/>
        <end position="781"/>
    </location>
</feature>
<dbReference type="SMART" id="SM00320">
    <property type="entry name" value="WD40"/>
    <property type="match status" value="10"/>
</dbReference>
<feature type="region of interest" description="Disordered" evidence="4">
    <location>
        <begin position="753"/>
        <end position="785"/>
    </location>
</feature>
<dbReference type="OrthoDB" id="5980302at2759"/>
<gene>
    <name evidence="5" type="ORF">OXX778_LOCUS11387</name>
</gene>
<dbReference type="InterPro" id="IPR036322">
    <property type="entry name" value="WD40_repeat_dom_sf"/>
</dbReference>
<feature type="repeat" description="WD" evidence="3">
    <location>
        <begin position="392"/>
        <end position="433"/>
    </location>
</feature>
<sequence length="1108" mass="126359">MELSRFSPDDFDHKISLFLNYINEITLKNSELNFEERRLKISETLKYDYFLNKLRMIFGPDLDESYCKSFYKKISHNPDCLIDWSELFGYNSEEKSPQLNNDQSKGTEATSDEGFDEVQIFMAPFRFRIGDASGEKARRDTIQSIHYAHDIDSFITVAQKGAISIWNNKLKLNGCTFLKEQQDGWLNGCCFLPNIKRVAITAERSLSLWDFRNNKKQKSATNNMIMLTVPGMNALTCLDTIYKTNQHKESDKLIFGDSFGNIMTMEINVNDLTSNNTKADLVDPSRRMIEMDNIKQSIVKKKVHDEAVAKIQYIPELNSFVSCSSSEKISLVIEELVKFETKDLKINRQVGISKGVNTFCYCSKVNLIATGGVDKAIRLFNPLVINKTCGKLLGHLFTIVDLVCNEKDQQLISLSSERVFRVWDLTTFKCLQVFSDTETRPGEKRIFCLCFDQKRDRLLTCSSVLDCWPLTRSIQDTMLPPHTHDRPIVAISYSENQLATLCTESIIKVWQGDTGKLLFVIKEAHGQGIEVSCMAIDPSGFRLATAGADGSLKIWNFATGQELKSKLRKDPTECRIVSLHYGTMQNNLLLFVCDFNNIIKIYQDSIDSNELNLIFVLGSTFGRSSSLSKFGIIPPIISEEHREISEDNEDKAKISDLEYSILASHYINSSLYNSEQNLLITASKHMILWNTVSQQLKEIFGVIESPNETKEEERLSQSGKLMPSPIINCMKLLTNKKKKVEFCETVVEYDMDSSKNDHSSEFEKDTTDNKSSYSRKSSINSLDNDQSEDFKRELDHVRISFKYIIITGHEDAMVKFWNEQGSIINELASIGSIKPSPITSLCLDPERKYLYTGDSSGYITMWSIQDFIEDFDLNDPIDLNENNSKITMVVCWRAHMNKIVGLVYIPINKILLSASSDESVRAWCANKGKYVGFLGQNKPIKKPTFEPSDWVAPFDITEPPYYFNKLKVDKKPIEKNYEYPLILDKQRLSIKSVDDPKKTSSFPQISSVNFAKNDILSNLSPNEKYFNALVKPKHSFNESEVQVRSANYEGSIFSSLPLYKETTSLDSFDFNSLLLSSQYKLSREFTMVSSEKPKGPKVNFKANVKVIR</sequence>
<dbReference type="PROSITE" id="PS00678">
    <property type="entry name" value="WD_REPEATS_1"/>
    <property type="match status" value="1"/>
</dbReference>
<dbReference type="InterPro" id="IPR051242">
    <property type="entry name" value="WD-EF-hand_domain"/>
</dbReference>
<evidence type="ECO:0000256" key="2">
    <source>
        <dbReference type="ARBA" id="ARBA00022737"/>
    </source>
</evidence>
<keyword evidence="1 3" id="KW-0853">WD repeat</keyword>
<comment type="caution">
    <text evidence="5">The sequence shown here is derived from an EMBL/GenBank/DDBJ whole genome shotgun (WGS) entry which is preliminary data.</text>
</comment>
<feature type="compositionally biased region" description="Basic and acidic residues" evidence="4">
    <location>
        <begin position="753"/>
        <end position="768"/>
    </location>
</feature>
<reference evidence="5" key="1">
    <citation type="submission" date="2021-02" db="EMBL/GenBank/DDBJ databases">
        <authorList>
            <person name="Nowell W R."/>
        </authorList>
    </citation>
    <scope>NUCLEOTIDE SEQUENCE</scope>
    <source>
        <strain evidence="5">Ploen Becks lab</strain>
    </source>
</reference>
<evidence type="ECO:0000256" key="3">
    <source>
        <dbReference type="PROSITE-ProRule" id="PRU00221"/>
    </source>
</evidence>
<dbReference type="PROSITE" id="PS50082">
    <property type="entry name" value="WD_REPEATS_2"/>
    <property type="match status" value="3"/>
</dbReference>
<feature type="repeat" description="WD" evidence="3">
    <location>
        <begin position="524"/>
        <end position="565"/>
    </location>
</feature>
<dbReference type="PANTHER" id="PTHR44324">
    <property type="entry name" value="WD40 REPEAT DOMAIN 95"/>
    <property type="match status" value="1"/>
</dbReference>
<dbReference type="SUPFAM" id="SSF50978">
    <property type="entry name" value="WD40 repeat-like"/>
    <property type="match status" value="2"/>
</dbReference>
<keyword evidence="2" id="KW-0677">Repeat</keyword>
<proteinExistence type="predicted"/>
<evidence type="ECO:0000313" key="6">
    <source>
        <dbReference type="Proteomes" id="UP000663879"/>
    </source>
</evidence>
<evidence type="ECO:0000313" key="5">
    <source>
        <dbReference type="EMBL" id="CAF0900721.1"/>
    </source>
</evidence>
<feature type="repeat" description="WD" evidence="3">
    <location>
        <begin position="892"/>
        <end position="923"/>
    </location>
</feature>
<keyword evidence="6" id="KW-1185">Reference proteome</keyword>
<name>A0A813ZKR2_9BILA</name>
<dbReference type="Pfam" id="PF00400">
    <property type="entry name" value="WD40"/>
    <property type="match status" value="2"/>
</dbReference>
<dbReference type="InterPro" id="IPR015943">
    <property type="entry name" value="WD40/YVTN_repeat-like_dom_sf"/>
</dbReference>
<dbReference type="Gene3D" id="2.130.10.10">
    <property type="entry name" value="YVTN repeat-like/Quinoprotein amine dehydrogenase"/>
    <property type="match status" value="2"/>
</dbReference>
<protein>
    <submittedName>
        <fullName evidence="5">Uncharacterized protein</fullName>
    </submittedName>
</protein>
<dbReference type="PROSITE" id="PS50294">
    <property type="entry name" value="WD_REPEATS_REGION"/>
    <property type="match status" value="2"/>
</dbReference>
<dbReference type="EMBL" id="CAJNOC010001922">
    <property type="protein sequence ID" value="CAF0900721.1"/>
    <property type="molecule type" value="Genomic_DNA"/>
</dbReference>
<dbReference type="InterPro" id="IPR001680">
    <property type="entry name" value="WD40_rpt"/>
</dbReference>
<evidence type="ECO:0000256" key="4">
    <source>
        <dbReference type="SAM" id="MobiDB-lite"/>
    </source>
</evidence>
<dbReference type="AlphaFoldDB" id="A0A813ZKR2"/>